<dbReference type="STRING" id="54.SAMN02745121_04873"/>
<evidence type="ECO:0000313" key="3">
    <source>
        <dbReference type="Proteomes" id="UP000199400"/>
    </source>
</evidence>
<evidence type="ECO:0000256" key="1">
    <source>
        <dbReference type="SAM" id="MobiDB-lite"/>
    </source>
</evidence>
<dbReference type="AlphaFoldDB" id="A0A1I2C062"/>
<proteinExistence type="predicted"/>
<protein>
    <submittedName>
        <fullName evidence="2">Uncharacterized protein</fullName>
    </submittedName>
</protein>
<dbReference type="EMBL" id="FOMX01000016">
    <property type="protein sequence ID" value="SFE61518.1"/>
    <property type="molecule type" value="Genomic_DNA"/>
</dbReference>
<name>A0A1I2C062_9BACT</name>
<organism evidence="2 3">
    <name type="scientific">Nannocystis exedens</name>
    <dbReference type="NCBI Taxonomy" id="54"/>
    <lineage>
        <taxon>Bacteria</taxon>
        <taxon>Pseudomonadati</taxon>
        <taxon>Myxococcota</taxon>
        <taxon>Polyangia</taxon>
        <taxon>Nannocystales</taxon>
        <taxon>Nannocystaceae</taxon>
        <taxon>Nannocystis</taxon>
    </lineage>
</organism>
<keyword evidence="3" id="KW-1185">Reference proteome</keyword>
<evidence type="ECO:0000313" key="2">
    <source>
        <dbReference type="EMBL" id="SFE61518.1"/>
    </source>
</evidence>
<accession>A0A1I2C062</accession>
<dbReference type="RefSeq" id="WP_143825600.1">
    <property type="nucleotide sequence ID" value="NZ_NETK01000001.1"/>
</dbReference>
<gene>
    <name evidence="2" type="ORF">SAMN02745121_04873</name>
</gene>
<feature type="region of interest" description="Disordered" evidence="1">
    <location>
        <begin position="45"/>
        <end position="69"/>
    </location>
</feature>
<sequence>MRPGVGAGWRFVVALLIAVFTALLFSPGHLCGRTDKPSDDYVIAGSQDVPIASRQETPQHSARRDGDDPVELSLSTFESVAAHAFATWPLLTSSTSPRAREAGSRRARGPPAC</sequence>
<dbReference type="Proteomes" id="UP000199400">
    <property type="component" value="Unassembled WGS sequence"/>
</dbReference>
<reference evidence="3" key="1">
    <citation type="submission" date="2016-10" db="EMBL/GenBank/DDBJ databases">
        <authorList>
            <person name="Varghese N."/>
            <person name="Submissions S."/>
        </authorList>
    </citation>
    <scope>NUCLEOTIDE SEQUENCE [LARGE SCALE GENOMIC DNA]</scope>
    <source>
        <strain evidence="3">ATCC 25963</strain>
    </source>
</reference>